<feature type="signal peptide" evidence="1">
    <location>
        <begin position="1"/>
        <end position="22"/>
    </location>
</feature>
<sequence length="158" mass="17342">MAIPSTKACLSLALLGANLATAQQNEVAPRANCTTTLTLTQSRLPTPPYWPQCSWDGTLSIYSSTVTVERSIDCHGCSDVRVAVTPIVHCPAMIITASVHVATPSTEHRTKGKQMAGNMERWIEGSGYVVFHDRNARHWRQKPGRLFLCCGNFCKVQI</sequence>
<dbReference type="EMBL" id="ABDG02000017">
    <property type="protein sequence ID" value="EHK49101.1"/>
    <property type="molecule type" value="Genomic_DNA"/>
</dbReference>
<dbReference type="KEGG" id="tatv:25779475"/>
<protein>
    <submittedName>
        <fullName evidence="2">Uncharacterized protein</fullName>
    </submittedName>
</protein>
<evidence type="ECO:0000256" key="1">
    <source>
        <dbReference type="SAM" id="SignalP"/>
    </source>
</evidence>
<comment type="caution">
    <text evidence="2">The sequence shown here is derived from an EMBL/GenBank/DDBJ whole genome shotgun (WGS) entry which is preliminary data.</text>
</comment>
<dbReference type="GeneID" id="25779475"/>
<dbReference type="eggNOG" id="ENOG502T3NI">
    <property type="taxonomic scope" value="Eukaryota"/>
</dbReference>
<keyword evidence="1" id="KW-0732">Signal</keyword>
<dbReference type="Proteomes" id="UP000005426">
    <property type="component" value="Unassembled WGS sequence"/>
</dbReference>
<accession>G9NJM8</accession>
<gene>
    <name evidence="2" type="ORF">TRIATDRAFT_281086</name>
</gene>
<name>G9NJM8_HYPAI</name>
<dbReference type="OrthoDB" id="5233988at2759"/>
<feature type="chain" id="PRO_5003524324" evidence="1">
    <location>
        <begin position="23"/>
        <end position="158"/>
    </location>
</feature>
<evidence type="ECO:0000313" key="3">
    <source>
        <dbReference type="Proteomes" id="UP000005426"/>
    </source>
</evidence>
<evidence type="ECO:0000313" key="2">
    <source>
        <dbReference type="EMBL" id="EHK49101.1"/>
    </source>
</evidence>
<proteinExistence type="predicted"/>
<dbReference type="HOGENOM" id="CLU_1669603_0_0_1"/>
<reference evidence="2 3" key="1">
    <citation type="journal article" date="2011" name="Genome Biol.">
        <title>Comparative genome sequence analysis underscores mycoparasitism as the ancestral life style of Trichoderma.</title>
        <authorList>
            <person name="Kubicek C.P."/>
            <person name="Herrera-Estrella A."/>
            <person name="Seidl-Seiboth V."/>
            <person name="Martinez D.A."/>
            <person name="Druzhinina I.S."/>
            <person name="Thon M."/>
            <person name="Zeilinger S."/>
            <person name="Casas-Flores S."/>
            <person name="Horwitz B.A."/>
            <person name="Mukherjee P.K."/>
            <person name="Mukherjee M."/>
            <person name="Kredics L."/>
            <person name="Alcaraz L.D."/>
            <person name="Aerts A."/>
            <person name="Antal Z."/>
            <person name="Atanasova L."/>
            <person name="Cervantes-Badillo M.G."/>
            <person name="Challacombe J."/>
            <person name="Chertkov O."/>
            <person name="McCluskey K."/>
            <person name="Coulpier F."/>
            <person name="Deshpande N."/>
            <person name="von Doehren H."/>
            <person name="Ebbole D.J."/>
            <person name="Esquivel-Naranjo E.U."/>
            <person name="Fekete E."/>
            <person name="Flipphi M."/>
            <person name="Glaser F."/>
            <person name="Gomez-Rodriguez E.Y."/>
            <person name="Gruber S."/>
            <person name="Han C."/>
            <person name="Henrissat B."/>
            <person name="Hermosa R."/>
            <person name="Hernandez-Onate M."/>
            <person name="Karaffa L."/>
            <person name="Kosti I."/>
            <person name="Le Crom S."/>
            <person name="Lindquist E."/>
            <person name="Lucas S."/>
            <person name="Luebeck M."/>
            <person name="Luebeck P.S."/>
            <person name="Margeot A."/>
            <person name="Metz B."/>
            <person name="Misra M."/>
            <person name="Nevalainen H."/>
            <person name="Omann M."/>
            <person name="Packer N."/>
            <person name="Perrone G."/>
            <person name="Uresti-Rivera E.E."/>
            <person name="Salamov A."/>
            <person name="Schmoll M."/>
            <person name="Seiboth B."/>
            <person name="Shapiro H."/>
            <person name="Sukno S."/>
            <person name="Tamayo-Ramos J.A."/>
            <person name="Tisch D."/>
            <person name="Wiest A."/>
            <person name="Wilkinson H.H."/>
            <person name="Zhang M."/>
            <person name="Coutinho P.M."/>
            <person name="Kenerley C.M."/>
            <person name="Monte E."/>
            <person name="Baker S.E."/>
            <person name="Grigoriev I.V."/>
        </authorList>
    </citation>
    <scope>NUCLEOTIDE SEQUENCE [LARGE SCALE GENOMIC DNA]</scope>
    <source>
        <strain evidence="3">ATCC 20476 / IMI 206040</strain>
    </source>
</reference>
<organism evidence="2 3">
    <name type="scientific">Hypocrea atroviridis (strain ATCC 20476 / IMI 206040)</name>
    <name type="common">Trichoderma atroviride</name>
    <dbReference type="NCBI Taxonomy" id="452589"/>
    <lineage>
        <taxon>Eukaryota</taxon>
        <taxon>Fungi</taxon>
        <taxon>Dikarya</taxon>
        <taxon>Ascomycota</taxon>
        <taxon>Pezizomycotina</taxon>
        <taxon>Sordariomycetes</taxon>
        <taxon>Hypocreomycetidae</taxon>
        <taxon>Hypocreales</taxon>
        <taxon>Hypocreaceae</taxon>
        <taxon>Trichoderma</taxon>
    </lineage>
</organism>
<keyword evidence="3" id="KW-1185">Reference proteome</keyword>
<dbReference type="AlphaFoldDB" id="G9NJM8"/>